<dbReference type="PANTHER" id="PTHR44688">
    <property type="entry name" value="DNA-BINDING TRANSCRIPTIONAL ACTIVATOR DEVR_DOSR"/>
    <property type="match status" value="1"/>
</dbReference>
<dbReference type="PANTHER" id="PTHR44688:SF16">
    <property type="entry name" value="DNA-BINDING TRANSCRIPTIONAL ACTIVATOR DEVR_DOSR"/>
    <property type="match status" value="1"/>
</dbReference>
<sequence>MVRGNAQSAAWLPNALHARAIINFIHWSQAGVVLDAALEGIVKAFGADCAVISRVWLNKGAHRVAARADTRDPKFQRPLFHSFANDALGPFRNKPKRASVFSLRDDGADPSDISAVLLDWMSHRKLDDILFICLDHNGGEIDFLELHFGQSSEPGYREAIEQVAPQLSETYQARRAGLITESLSRQSVTALRKSYSEAPILSTENPTGLTRAEWRVCVLVSRGLSPQSIGAELEIGPATVRTHLKHIYSKTALDTFHMLARRLVSVEEREALFGKPGQARA</sequence>
<feature type="domain" description="HTH luxR-type" evidence="4">
    <location>
        <begin position="206"/>
        <end position="263"/>
    </location>
</feature>
<dbReference type="GO" id="GO:0006355">
    <property type="term" value="P:regulation of DNA-templated transcription"/>
    <property type="evidence" value="ECO:0007669"/>
    <property type="project" value="InterPro"/>
</dbReference>
<dbReference type="InterPro" id="IPR036388">
    <property type="entry name" value="WH-like_DNA-bd_sf"/>
</dbReference>
<reference evidence="5 6" key="1">
    <citation type="submission" date="2017-05" db="EMBL/GenBank/DDBJ databases">
        <authorList>
            <person name="Varghese N."/>
            <person name="Submissions S."/>
        </authorList>
    </citation>
    <scope>NUCLEOTIDE SEQUENCE [LARGE SCALE GENOMIC DNA]</scope>
    <source>
        <strain evidence="5 6">DSM 28009</strain>
    </source>
</reference>
<keyword evidence="1" id="KW-0805">Transcription regulation</keyword>
<evidence type="ECO:0000313" key="5">
    <source>
        <dbReference type="EMBL" id="SMO56795.1"/>
    </source>
</evidence>
<keyword evidence="3" id="KW-0804">Transcription</keyword>
<evidence type="ECO:0000256" key="2">
    <source>
        <dbReference type="ARBA" id="ARBA00023125"/>
    </source>
</evidence>
<dbReference type="SMART" id="SM00421">
    <property type="entry name" value="HTH_LUXR"/>
    <property type="match status" value="1"/>
</dbReference>
<evidence type="ECO:0000259" key="4">
    <source>
        <dbReference type="SMART" id="SM00421"/>
    </source>
</evidence>
<dbReference type="InterPro" id="IPR000792">
    <property type="entry name" value="Tscrpt_reg_LuxR_C"/>
</dbReference>
<organism evidence="5 6">
    <name type="scientific">Ruegeria faecimaris</name>
    <dbReference type="NCBI Taxonomy" id="686389"/>
    <lineage>
        <taxon>Bacteria</taxon>
        <taxon>Pseudomonadati</taxon>
        <taxon>Pseudomonadota</taxon>
        <taxon>Alphaproteobacteria</taxon>
        <taxon>Rhodobacterales</taxon>
        <taxon>Roseobacteraceae</taxon>
        <taxon>Ruegeria</taxon>
    </lineage>
</organism>
<dbReference type="AlphaFoldDB" id="A0A521CBQ5"/>
<dbReference type="Proteomes" id="UP000319555">
    <property type="component" value="Unassembled WGS sequence"/>
</dbReference>
<dbReference type="Gene3D" id="1.10.10.10">
    <property type="entry name" value="Winged helix-like DNA-binding domain superfamily/Winged helix DNA-binding domain"/>
    <property type="match status" value="1"/>
</dbReference>
<gene>
    <name evidence="5" type="ORF">SAMN06265380_102307</name>
</gene>
<protein>
    <submittedName>
        <fullName evidence="5">Transcriptional regulator, LuxR family</fullName>
    </submittedName>
</protein>
<evidence type="ECO:0000313" key="6">
    <source>
        <dbReference type="Proteomes" id="UP000319555"/>
    </source>
</evidence>
<evidence type="ECO:0000256" key="1">
    <source>
        <dbReference type="ARBA" id="ARBA00023015"/>
    </source>
</evidence>
<evidence type="ECO:0000256" key="3">
    <source>
        <dbReference type="ARBA" id="ARBA00023163"/>
    </source>
</evidence>
<dbReference type="PRINTS" id="PR00038">
    <property type="entry name" value="HTHLUXR"/>
</dbReference>
<keyword evidence="2" id="KW-0238">DNA-binding</keyword>
<keyword evidence="6" id="KW-1185">Reference proteome</keyword>
<dbReference type="SUPFAM" id="SSF46894">
    <property type="entry name" value="C-terminal effector domain of the bipartite response regulators"/>
    <property type="match status" value="1"/>
</dbReference>
<dbReference type="GO" id="GO:0003677">
    <property type="term" value="F:DNA binding"/>
    <property type="evidence" value="ECO:0007669"/>
    <property type="project" value="UniProtKB-KW"/>
</dbReference>
<dbReference type="Pfam" id="PF00196">
    <property type="entry name" value="GerE"/>
    <property type="match status" value="1"/>
</dbReference>
<dbReference type="RefSeq" id="WP_246097200.1">
    <property type="nucleotide sequence ID" value="NZ_CANMDC010000002.1"/>
</dbReference>
<proteinExistence type="predicted"/>
<dbReference type="EMBL" id="FXTE01000002">
    <property type="protein sequence ID" value="SMO56795.1"/>
    <property type="molecule type" value="Genomic_DNA"/>
</dbReference>
<name>A0A521CBQ5_9RHOB</name>
<dbReference type="InterPro" id="IPR016032">
    <property type="entry name" value="Sig_transdc_resp-reg_C-effctor"/>
</dbReference>
<accession>A0A521CBQ5</accession>